<evidence type="ECO:0000259" key="13">
    <source>
        <dbReference type="Pfam" id="PF22536"/>
    </source>
</evidence>
<dbReference type="Pfam" id="PF05645">
    <property type="entry name" value="RNA_pol_Rpc82"/>
    <property type="match status" value="1"/>
</dbReference>
<comment type="caution">
    <text evidence="14">The sequence shown here is derived from an EMBL/GenBank/DDBJ whole genome shotgun (WGS) entry which is preliminary data.</text>
</comment>
<name>A0A9P0VYX5_9ASCO</name>
<dbReference type="AlphaFoldDB" id="A0A9P0VYX5"/>
<feature type="region of interest" description="Disordered" evidence="10">
    <location>
        <begin position="367"/>
        <end position="402"/>
    </location>
</feature>
<evidence type="ECO:0000256" key="4">
    <source>
        <dbReference type="ARBA" id="ARBA00016689"/>
    </source>
</evidence>
<evidence type="ECO:0000256" key="6">
    <source>
        <dbReference type="ARBA" id="ARBA00023163"/>
    </source>
</evidence>
<dbReference type="Pfam" id="PF22536">
    <property type="entry name" value="WHD_POLR3C"/>
    <property type="match status" value="1"/>
</dbReference>
<dbReference type="Pfam" id="PF08221">
    <property type="entry name" value="HTH_9"/>
    <property type="match status" value="1"/>
</dbReference>
<feature type="domain" description="RNA polymerase III subunit RPC82-related helix-turn-helix" evidence="12">
    <location>
        <begin position="16"/>
        <end position="76"/>
    </location>
</feature>
<dbReference type="GO" id="GO:0005666">
    <property type="term" value="C:RNA polymerase III complex"/>
    <property type="evidence" value="ECO:0007669"/>
    <property type="project" value="UniProtKB-UniRule"/>
</dbReference>
<evidence type="ECO:0000256" key="7">
    <source>
        <dbReference type="ARBA" id="ARBA00023242"/>
    </source>
</evidence>
<comment type="function">
    <text evidence="8 9">DNA-dependent RNA polymerase catalyzes the transcription of DNA into RNA using the four ribonucleoside triphosphates as substrates. Specific core component of RNA polymerase III which synthesizes small RNAs, such as 5S rRNA and tRNAs.</text>
</comment>
<evidence type="ECO:0000259" key="11">
    <source>
        <dbReference type="Pfam" id="PF05645"/>
    </source>
</evidence>
<dbReference type="Gene3D" id="1.10.10.10">
    <property type="entry name" value="Winged helix-like DNA-binding domain superfamily/Winged helix DNA-binding domain"/>
    <property type="match status" value="2"/>
</dbReference>
<comment type="similarity">
    <text evidence="2 9">Belongs to the RNA polymerase beta chain family.</text>
</comment>
<sequence length="617" mass="70502">MVALSSSAKTQSPKSFLYTSIARTHVGTIASIVISTLISHGKLTAHEISNRSQLPIKTVKSALVSLIQLNCIYYWSDERKAVHYSFNERGLLVFVHSGDIINCINKLYDAESAEIIQNIIQMGHVRVSDYLAQYQDDKSEKTKLYFEQQTRFFKLFADGWLQKLQPFHYSPINDLWSKLYQETLKQIPRNSTTSEVKRVNEAKEKTKVKLSDMLESGQESKDLYEMDGGLKILRNSLVISFDLSRFEKHLRSRALVNFSKSKIGSLTSKVYEAALSTIEQKTADLSQNFLEISGLISDPEEARLLIHSVENKLVDQKQTTFQARDVARFLDNEVDLRNSILTHNFLKPQKRVNSGGNGAQKKIKLEDGGSFVVKEENNENENENEDENENDNSFNTMASGDSFDNSDDKHSHSLILSHLKLLTSSTPVNFLIEVSPGVFTVPLTSLMQELKQHNFDNIIKTTLGIDAFKILRCLRMLKLADEKTIAEKILLKEKTVRNEVCKLINLNAVEIQEIPKSADRAASKTFYLFRHKRYISYLFLSNSLIYNMGEILNNIESFKSDHKILLEKCEREDVKGNEDQLLLDSELKTLRKLQSREINNMGKFNRLKSLNDIFGLF</sequence>
<evidence type="ECO:0000313" key="15">
    <source>
        <dbReference type="Proteomes" id="UP000837801"/>
    </source>
</evidence>
<organism evidence="14 15">
    <name type="scientific">[Candida] railenensis</name>
    <dbReference type="NCBI Taxonomy" id="45579"/>
    <lineage>
        <taxon>Eukaryota</taxon>
        <taxon>Fungi</taxon>
        <taxon>Dikarya</taxon>
        <taxon>Ascomycota</taxon>
        <taxon>Saccharomycotina</taxon>
        <taxon>Pichiomycetes</taxon>
        <taxon>Debaryomycetaceae</taxon>
        <taxon>Kurtzmaniella</taxon>
    </lineage>
</organism>
<dbReference type="EMBL" id="CAKXYY010000011">
    <property type="protein sequence ID" value="CAH2353458.1"/>
    <property type="molecule type" value="Genomic_DNA"/>
</dbReference>
<reference evidence="14" key="1">
    <citation type="submission" date="2022-03" db="EMBL/GenBank/DDBJ databases">
        <authorList>
            <person name="Legras J.-L."/>
            <person name="Devillers H."/>
            <person name="Grondin C."/>
        </authorList>
    </citation>
    <scope>NUCLEOTIDE SEQUENCE</scope>
    <source>
        <strain evidence="14">CLIB 1423</strain>
    </source>
</reference>
<evidence type="ECO:0000256" key="5">
    <source>
        <dbReference type="ARBA" id="ARBA00022478"/>
    </source>
</evidence>
<gene>
    <name evidence="14" type="ORF">CLIB1423_11S00144</name>
</gene>
<feature type="compositionally biased region" description="Basic and acidic residues" evidence="10">
    <location>
        <begin position="367"/>
        <end position="377"/>
    </location>
</feature>
<feature type="domain" description="DNA-directed RNA polymerase III subunit RPC3 winged-helix" evidence="13">
    <location>
        <begin position="456"/>
        <end position="530"/>
    </location>
</feature>
<dbReference type="InterPro" id="IPR013197">
    <property type="entry name" value="RNA_pol_III_RPC82-rel_HTH"/>
</dbReference>
<evidence type="ECO:0000256" key="9">
    <source>
        <dbReference type="RuleBase" id="RU367076"/>
    </source>
</evidence>
<dbReference type="InterPro" id="IPR008806">
    <property type="entry name" value="RNA_pol_III_Rpc82_C"/>
</dbReference>
<keyword evidence="6 9" id="KW-0804">Transcription</keyword>
<feature type="compositionally biased region" description="Acidic residues" evidence="10">
    <location>
        <begin position="378"/>
        <end position="390"/>
    </location>
</feature>
<dbReference type="PANTHER" id="PTHR12949">
    <property type="entry name" value="RNA POLYMERASE III DNA DIRECTED -RELATED"/>
    <property type="match status" value="1"/>
</dbReference>
<dbReference type="SUPFAM" id="SSF46785">
    <property type="entry name" value="Winged helix' DNA-binding domain"/>
    <property type="match status" value="1"/>
</dbReference>
<evidence type="ECO:0000256" key="10">
    <source>
        <dbReference type="SAM" id="MobiDB-lite"/>
    </source>
</evidence>
<accession>A0A9P0VYX5</accession>
<dbReference type="InterPro" id="IPR039748">
    <property type="entry name" value="RPC3"/>
</dbReference>
<comment type="subcellular location">
    <subcellularLocation>
        <location evidence="1 9">Nucleus</location>
    </subcellularLocation>
</comment>
<dbReference type="GO" id="GO:0006351">
    <property type="term" value="P:DNA-templated transcription"/>
    <property type="evidence" value="ECO:0007669"/>
    <property type="project" value="InterPro"/>
</dbReference>
<dbReference type="PANTHER" id="PTHR12949:SF0">
    <property type="entry name" value="DNA-DIRECTED RNA POLYMERASE III SUBUNIT RPC3"/>
    <property type="match status" value="1"/>
</dbReference>
<evidence type="ECO:0000256" key="1">
    <source>
        <dbReference type="ARBA" id="ARBA00004123"/>
    </source>
</evidence>
<evidence type="ECO:0000256" key="8">
    <source>
        <dbReference type="ARBA" id="ARBA00025127"/>
    </source>
</evidence>
<keyword evidence="7 9" id="KW-0539">Nucleus</keyword>
<evidence type="ECO:0000313" key="14">
    <source>
        <dbReference type="EMBL" id="CAH2353458.1"/>
    </source>
</evidence>
<feature type="domain" description="RNA polymerase III Rpc82 C -terminal" evidence="11">
    <location>
        <begin position="152"/>
        <end position="450"/>
    </location>
</feature>
<dbReference type="InterPro" id="IPR036388">
    <property type="entry name" value="WH-like_DNA-bd_sf"/>
</dbReference>
<feature type="compositionally biased region" description="Polar residues" evidence="10">
    <location>
        <begin position="393"/>
        <end position="402"/>
    </location>
</feature>
<evidence type="ECO:0000256" key="3">
    <source>
        <dbReference type="ARBA" id="ARBA00011206"/>
    </source>
</evidence>
<evidence type="ECO:0000256" key="2">
    <source>
        <dbReference type="ARBA" id="ARBA00006835"/>
    </source>
</evidence>
<dbReference type="InterPro" id="IPR055207">
    <property type="entry name" value="POLR3C_WHD"/>
</dbReference>
<dbReference type="Proteomes" id="UP000837801">
    <property type="component" value="Unassembled WGS sequence"/>
</dbReference>
<dbReference type="GO" id="GO:0003697">
    <property type="term" value="F:single-stranded DNA binding"/>
    <property type="evidence" value="ECO:0007669"/>
    <property type="project" value="UniProtKB-UniRule"/>
</dbReference>
<evidence type="ECO:0000259" key="12">
    <source>
        <dbReference type="Pfam" id="PF08221"/>
    </source>
</evidence>
<dbReference type="OrthoDB" id="272392at2759"/>
<dbReference type="InterPro" id="IPR036390">
    <property type="entry name" value="WH_DNA-bd_sf"/>
</dbReference>
<keyword evidence="5 9" id="KW-0240">DNA-directed RNA polymerase</keyword>
<keyword evidence="15" id="KW-1185">Reference proteome</keyword>
<proteinExistence type="inferred from homology"/>
<comment type="subunit">
    <text evidence="3 9">Component of the RNA polymerase III (Pol III) complex consisting of 17 subunits.</text>
</comment>
<dbReference type="Pfam" id="PF20912">
    <property type="entry name" value="RPC3_helical"/>
    <property type="match status" value="1"/>
</dbReference>
<protein>
    <recommendedName>
        <fullName evidence="4 9">DNA-directed RNA polymerase III subunit RPC3</fullName>
        <shortName evidence="9">RNA polymerase III subunit C3</shortName>
    </recommendedName>
</protein>